<proteinExistence type="inferred from homology"/>
<dbReference type="PANTHER" id="PTHR30629">
    <property type="entry name" value="PROPHAGE INTEGRASE"/>
    <property type="match status" value="1"/>
</dbReference>
<evidence type="ECO:0000313" key="8">
    <source>
        <dbReference type="EMBL" id="SEL64968.1"/>
    </source>
</evidence>
<sequence length="432" mass="48782">MPKLTKSVVDAICYPETGQTFYRDTEIKGFGLRVGTGSKVYIAEGKLNGKTVRVSIGHHGIFTAEQARQEAKNILGMIARGINPNDVTKAKRALSVTMSEVFEAYIKARGSLKPRTVYDYKRLMKTYLADWQNKALVEITKDQIERKHREIGERSPAQANLTMRFVRALLNFAMGKYEDSSGNPIIANNPTKRLSQTRSWYRVDRRNTVVKAHDLPQWFKAVNNLKDDALGRNRVKDYLLLLLFTGLRREEGLSLAWSQVDLRAKILTIPDPKNRQPHVLPLSDFLHDLLTQRNLERTDSAFVFPGDGVKGYLNEPRKQMQKVIEESGVTFTPHDLRRTFITVAESLDISAYALKRLANHKMANDVTAGYIISDVQRLREPMRRITDFMLASMNAVTNTDTDTDTVTVTVTDTDTVTVTDTVTDTGKPTSAI</sequence>
<keyword evidence="2" id="KW-0229">DNA integration</keyword>
<dbReference type="PROSITE" id="PS51900">
    <property type="entry name" value="CB"/>
    <property type="match status" value="1"/>
</dbReference>
<dbReference type="InterPro" id="IPR013762">
    <property type="entry name" value="Integrase-like_cat_sf"/>
</dbReference>
<evidence type="ECO:0000256" key="5">
    <source>
        <dbReference type="PROSITE-ProRule" id="PRU01248"/>
    </source>
</evidence>
<dbReference type="InterPro" id="IPR044068">
    <property type="entry name" value="CB"/>
</dbReference>
<dbReference type="PROSITE" id="PS51898">
    <property type="entry name" value="TYR_RECOMBINASE"/>
    <property type="match status" value="1"/>
</dbReference>
<evidence type="ECO:0000313" key="9">
    <source>
        <dbReference type="Proteomes" id="UP000198620"/>
    </source>
</evidence>
<keyword evidence="4" id="KW-0233">DNA recombination</keyword>
<dbReference type="InterPro" id="IPR025166">
    <property type="entry name" value="Integrase_DNA_bind_dom"/>
</dbReference>
<evidence type="ECO:0000256" key="3">
    <source>
        <dbReference type="ARBA" id="ARBA00023125"/>
    </source>
</evidence>
<evidence type="ECO:0000256" key="2">
    <source>
        <dbReference type="ARBA" id="ARBA00022908"/>
    </source>
</evidence>
<dbReference type="GO" id="GO:0015074">
    <property type="term" value="P:DNA integration"/>
    <property type="evidence" value="ECO:0007669"/>
    <property type="project" value="UniProtKB-KW"/>
</dbReference>
<accession>A0A1H7RXZ2</accession>
<feature type="domain" description="Tyr recombinase" evidence="6">
    <location>
        <begin position="205"/>
        <end position="383"/>
    </location>
</feature>
<feature type="domain" description="Core-binding (CB)" evidence="7">
    <location>
        <begin position="96"/>
        <end position="174"/>
    </location>
</feature>
<evidence type="ECO:0000259" key="6">
    <source>
        <dbReference type="PROSITE" id="PS51898"/>
    </source>
</evidence>
<evidence type="ECO:0000259" key="7">
    <source>
        <dbReference type="PROSITE" id="PS51900"/>
    </source>
</evidence>
<dbReference type="InterPro" id="IPR050808">
    <property type="entry name" value="Phage_Integrase"/>
</dbReference>
<dbReference type="InterPro" id="IPR010998">
    <property type="entry name" value="Integrase_recombinase_N"/>
</dbReference>
<evidence type="ECO:0000256" key="4">
    <source>
        <dbReference type="ARBA" id="ARBA00023172"/>
    </source>
</evidence>
<dbReference type="RefSeq" id="WP_090829657.1">
    <property type="nucleotide sequence ID" value="NZ_FOBH01000021.1"/>
</dbReference>
<dbReference type="PANTHER" id="PTHR30629:SF2">
    <property type="entry name" value="PROPHAGE INTEGRASE INTS-RELATED"/>
    <property type="match status" value="1"/>
</dbReference>
<reference evidence="8 9" key="1">
    <citation type="submission" date="2016-10" db="EMBL/GenBank/DDBJ databases">
        <authorList>
            <person name="de Groot N.N."/>
        </authorList>
    </citation>
    <scope>NUCLEOTIDE SEQUENCE [LARGE SCALE GENOMIC DNA]</scope>
    <source>
        <strain evidence="8 9">Nv1</strain>
    </source>
</reference>
<dbReference type="SUPFAM" id="SSF56349">
    <property type="entry name" value="DNA breaking-rejoining enzymes"/>
    <property type="match status" value="1"/>
</dbReference>
<dbReference type="EMBL" id="FOBH01000021">
    <property type="protein sequence ID" value="SEL64968.1"/>
    <property type="molecule type" value="Genomic_DNA"/>
</dbReference>
<dbReference type="GO" id="GO:0006310">
    <property type="term" value="P:DNA recombination"/>
    <property type="evidence" value="ECO:0007669"/>
    <property type="project" value="UniProtKB-KW"/>
</dbReference>
<dbReference type="InterPro" id="IPR038488">
    <property type="entry name" value="Integrase_DNA-bd_sf"/>
</dbReference>
<protein>
    <submittedName>
        <fullName evidence="8">Site-specific recombinase XerC</fullName>
    </submittedName>
</protein>
<dbReference type="Pfam" id="PF00589">
    <property type="entry name" value="Phage_integrase"/>
    <property type="match status" value="1"/>
</dbReference>
<dbReference type="Gene3D" id="1.10.150.130">
    <property type="match status" value="1"/>
</dbReference>
<dbReference type="AlphaFoldDB" id="A0A1H7RXZ2"/>
<keyword evidence="9" id="KW-1185">Reference proteome</keyword>
<name>A0A1H7RXZ2_9PROT</name>
<keyword evidence="3 5" id="KW-0238">DNA-binding</keyword>
<dbReference type="Pfam" id="PF13356">
    <property type="entry name" value="Arm-DNA-bind_3"/>
    <property type="match status" value="1"/>
</dbReference>
<evidence type="ECO:0000256" key="1">
    <source>
        <dbReference type="ARBA" id="ARBA00008857"/>
    </source>
</evidence>
<dbReference type="STRING" id="1233.SAMN05216387_12117"/>
<dbReference type="Proteomes" id="UP000198620">
    <property type="component" value="Unassembled WGS sequence"/>
</dbReference>
<gene>
    <name evidence="8" type="ORF">SAMN05216387_12117</name>
</gene>
<dbReference type="Gene3D" id="1.10.443.10">
    <property type="entry name" value="Intergrase catalytic core"/>
    <property type="match status" value="1"/>
</dbReference>
<dbReference type="Gene3D" id="3.30.160.390">
    <property type="entry name" value="Integrase, DNA-binding domain"/>
    <property type="match status" value="1"/>
</dbReference>
<dbReference type="GO" id="GO:0003677">
    <property type="term" value="F:DNA binding"/>
    <property type="evidence" value="ECO:0007669"/>
    <property type="project" value="UniProtKB-UniRule"/>
</dbReference>
<dbReference type="InterPro" id="IPR011010">
    <property type="entry name" value="DNA_brk_join_enz"/>
</dbReference>
<comment type="similarity">
    <text evidence="1">Belongs to the 'phage' integrase family.</text>
</comment>
<dbReference type="OrthoDB" id="662444at2"/>
<organism evidence="8 9">
    <name type="scientific">Nitrosovibrio tenuis</name>
    <dbReference type="NCBI Taxonomy" id="1233"/>
    <lineage>
        <taxon>Bacteria</taxon>
        <taxon>Pseudomonadati</taxon>
        <taxon>Pseudomonadota</taxon>
        <taxon>Betaproteobacteria</taxon>
        <taxon>Nitrosomonadales</taxon>
        <taxon>Nitrosomonadaceae</taxon>
        <taxon>Nitrosovibrio</taxon>
    </lineage>
</organism>
<dbReference type="InterPro" id="IPR002104">
    <property type="entry name" value="Integrase_catalytic"/>
</dbReference>